<evidence type="ECO:0000256" key="11">
    <source>
        <dbReference type="RuleBase" id="RU004192"/>
    </source>
</evidence>
<dbReference type="GO" id="GO:0005832">
    <property type="term" value="C:chaperonin-containing T-complex"/>
    <property type="evidence" value="ECO:0007669"/>
    <property type="project" value="UniProtKB-ARBA"/>
</dbReference>
<dbReference type="SUPFAM" id="SSF48592">
    <property type="entry name" value="GroEL equatorial domain-like"/>
    <property type="match status" value="1"/>
</dbReference>
<feature type="compositionally biased region" description="Low complexity" evidence="13">
    <location>
        <begin position="1"/>
        <end position="19"/>
    </location>
</feature>
<dbReference type="InterPro" id="IPR002423">
    <property type="entry name" value="Cpn60/GroEL/TCP-1"/>
</dbReference>
<dbReference type="SUPFAM" id="SSF52029">
    <property type="entry name" value="GroEL apical domain-like"/>
    <property type="match status" value="1"/>
</dbReference>
<comment type="similarity">
    <text evidence="2 10">Belongs to the TCP-1 chaperonin family.</text>
</comment>
<dbReference type="CDD" id="cd03338">
    <property type="entry name" value="TCP1_delta"/>
    <property type="match status" value="1"/>
</dbReference>
<dbReference type="NCBIfam" id="NF041083">
    <property type="entry name" value="thermosome_beta"/>
    <property type="match status" value="1"/>
</dbReference>
<evidence type="ECO:0000313" key="14">
    <source>
        <dbReference type="EMBL" id="MXQ92871.1"/>
    </source>
</evidence>
<comment type="catalytic activity">
    <reaction evidence="8">
        <text>ATP + H2O = ADP + phosphate + H(+)</text>
        <dbReference type="Rhea" id="RHEA:13065"/>
        <dbReference type="ChEBI" id="CHEBI:15377"/>
        <dbReference type="ChEBI" id="CHEBI:15378"/>
        <dbReference type="ChEBI" id="CHEBI:30616"/>
        <dbReference type="ChEBI" id="CHEBI:43474"/>
        <dbReference type="ChEBI" id="CHEBI:456216"/>
    </reaction>
</comment>
<feature type="region of interest" description="Disordered" evidence="13">
    <location>
        <begin position="1146"/>
        <end position="1197"/>
    </location>
</feature>
<keyword evidence="4" id="KW-0963">Cytoplasm</keyword>
<feature type="coiled-coil region" evidence="12">
    <location>
        <begin position="1060"/>
        <end position="1091"/>
    </location>
</feature>
<dbReference type="PANTHER" id="PTHR11353">
    <property type="entry name" value="CHAPERONIN"/>
    <property type="match status" value="1"/>
</dbReference>
<evidence type="ECO:0000256" key="2">
    <source>
        <dbReference type="ARBA" id="ARBA00008020"/>
    </source>
</evidence>
<dbReference type="PROSITE" id="PS00751">
    <property type="entry name" value="TCP1_2"/>
    <property type="match status" value="1"/>
</dbReference>
<evidence type="ECO:0000256" key="3">
    <source>
        <dbReference type="ARBA" id="ARBA00016107"/>
    </source>
</evidence>
<keyword evidence="15" id="KW-1185">Reference proteome</keyword>
<dbReference type="EMBL" id="VBQZ03000088">
    <property type="protein sequence ID" value="MXQ92871.1"/>
    <property type="molecule type" value="Genomic_DNA"/>
</dbReference>
<keyword evidence="5 10" id="KW-0547">Nucleotide-binding</keyword>
<dbReference type="PROSITE" id="PS00750">
    <property type="entry name" value="TCP1_1"/>
    <property type="match status" value="1"/>
</dbReference>
<dbReference type="PROSITE" id="PS00995">
    <property type="entry name" value="TCP1_3"/>
    <property type="match status" value="1"/>
</dbReference>
<dbReference type="InterPro" id="IPR019579">
    <property type="entry name" value="FAM161A/B"/>
</dbReference>
<comment type="caution">
    <text evidence="14">The sequence shown here is derived from an EMBL/GenBank/DDBJ whole genome shotgun (WGS) entry which is preliminary data.</text>
</comment>
<evidence type="ECO:0000256" key="1">
    <source>
        <dbReference type="ARBA" id="ARBA00004496"/>
    </source>
</evidence>
<dbReference type="GO" id="GO:0051082">
    <property type="term" value="F:unfolded protein binding"/>
    <property type="evidence" value="ECO:0007669"/>
    <property type="project" value="InterPro"/>
</dbReference>
<dbReference type="InterPro" id="IPR017998">
    <property type="entry name" value="Chaperone_TCP-1"/>
</dbReference>
<dbReference type="InterPro" id="IPR054827">
    <property type="entry name" value="thermosome_alpha"/>
</dbReference>
<feature type="compositionally biased region" description="Basic and acidic residues" evidence="13">
    <location>
        <begin position="1146"/>
        <end position="1162"/>
    </location>
</feature>
<name>A0A6B0RUQ3_9CETA</name>
<dbReference type="SUPFAM" id="SSF54849">
    <property type="entry name" value="GroEL-intermediate domain like"/>
    <property type="match status" value="1"/>
</dbReference>
<comment type="subunit">
    <text evidence="9">Component of the chaperonin-containing T-complex (TRiC), a hexadecamer composed of two identical back-to-back stacked rings enclosing a protein folding chamber. Each ring is made up of eight different subunits: TCP1/CCT1, CCT2, CCT3, CCT4, CCT5, CCT6A/CCT6, CCT7, CCT8. Interacts with PACRG. Interacts with DNAAF4. Interacts with DLEC1.</text>
</comment>
<evidence type="ECO:0000256" key="6">
    <source>
        <dbReference type="ARBA" id="ARBA00022840"/>
    </source>
</evidence>
<keyword evidence="7 10" id="KW-0143">Chaperone</keyword>
<dbReference type="InterPro" id="IPR053374">
    <property type="entry name" value="TCP-1_chaperonin"/>
</dbReference>
<dbReference type="GO" id="GO:0016887">
    <property type="term" value="F:ATP hydrolysis activity"/>
    <property type="evidence" value="ECO:0007669"/>
    <property type="project" value="InterPro"/>
</dbReference>
<dbReference type="NCBIfam" id="TIGR02342">
    <property type="entry name" value="chap_CCT_delta"/>
    <property type="match status" value="1"/>
</dbReference>
<keyword evidence="12" id="KW-0175">Coiled coil</keyword>
<sequence>MPENVAPRTGPPAGAVGAAGAAGGRGKSAYQDRDKPAQIRFSNISAAKAVADAIRTSLGPKGMDKMIQDGKGDVTITNDGATILKQMQVLHPAARMLVELSKAQDIEAGDGTTSVVIIAGSLLDSCTKLLQKGIHPTIISESFQKALEKGIEILTDMSRPVELSDRETLLNSAATSLNSKVVSQYSSLLSPMSVDAVMKVIDPATATSVDLRDIKIVKKLGGTIDDCELVEGLVLTQKVANSGITRVEKAKIGLIQFCLSAPKTDMDNQIVVSDYVQMDRVLREERAYILNLVKQIKKTGCNVLLIQKSILRDALSDLALHFLNKMKIMVVKDIEREDIEFICKTIGTKPVAHVDQFTADMLGSAELAEEVSLNGSGKLIKITGCASPGKTVTIVVRGSNKLVIEEAERSIHDALCVIRCLVKKRALIAGGGAPEIELALRLTEYSRTLSGMESYCIRAFADAMEVIPSTLAENAGLNPISTVTELRNRHAQGEKTTGINVRKGGISNILEELVVQPLLVSVSALTLATETVRSILKIDDVADFNTSISRVNEQKHISHEDFVNFSDIYHSNEEYFRKLEELKAAHIETMAKLEKLYQSKLNLKEVQPAVTREEAASVSSGSLSEKNSYHPVSLMTSISEPDLSQSSSLIVSSSEEELPNLEKKYSEKSGMMTYAKELINNMWTNFSVEDYIQHEDVNLPVLEKQRKKPKEWVPRITVPEPFQMMVREQKKKEENMKSKSDIEMVHKLLKKQEEESECKKKFRANPVPAFVFLPLYHDIVKQNEVRRRAMKERNKEALLASQKPFKFVAREEQKQAVREKQLKDFFKSKKKTNRFKARPVPRSTYSSTINDKLTEEELYKNLRAQQRTQDFLQNPSPRPYSPARRSFATRKSRGPEQAEKSKYKHRVRRQTADSEDLPERYQKHHSEQKYRKFLTVCEPCDLQAASHSATKREKILADIEADEENLKETRWPYLSPRRKSPVRAANTKPAPCSCNPPTPTVSSRGREQATRRSLEEKKMLEEERHRILTKQKQRMKELQKLLTTRAKAYDSHESLAQMSKSRIKALRKSEKERMREYRRELEEREEKLKNRPLLFERVAQKNARMAAEKHYSNTLKALGISDEFVSKKGQSGKIFEYFSNQEMKNFTEDKESFNEEEKIEERENGEENYLTDTNSQDSCKETDEVNEENGEEKCVEE</sequence>
<evidence type="ECO:0000313" key="15">
    <source>
        <dbReference type="Proteomes" id="UP000322234"/>
    </source>
</evidence>
<dbReference type="InterPro" id="IPR027410">
    <property type="entry name" value="TCP-1-like_intermed_sf"/>
</dbReference>
<dbReference type="FunFam" id="3.50.7.10:FF:000010">
    <property type="entry name" value="T-complex protein 1 subunit delta"/>
    <property type="match status" value="1"/>
</dbReference>
<dbReference type="Proteomes" id="UP000322234">
    <property type="component" value="Unassembled WGS sequence"/>
</dbReference>
<dbReference type="Gene3D" id="3.30.260.10">
    <property type="entry name" value="TCP-1-like chaperonin intermediate domain"/>
    <property type="match status" value="1"/>
</dbReference>
<dbReference type="Gene3D" id="3.50.7.10">
    <property type="entry name" value="GroEL"/>
    <property type="match status" value="1"/>
</dbReference>
<feature type="region of interest" description="Disordered" evidence="13">
    <location>
        <begin position="1"/>
        <end position="33"/>
    </location>
</feature>
<feature type="region of interest" description="Disordered" evidence="13">
    <location>
        <begin position="866"/>
        <end position="924"/>
    </location>
</feature>
<evidence type="ECO:0000256" key="10">
    <source>
        <dbReference type="RuleBase" id="RU004187"/>
    </source>
</evidence>
<dbReference type="PRINTS" id="PR00304">
    <property type="entry name" value="TCOMPLEXTCP1"/>
</dbReference>
<comment type="subcellular location">
    <subcellularLocation>
        <location evidence="1">Cytoplasm</location>
    </subcellularLocation>
</comment>
<evidence type="ECO:0000256" key="7">
    <source>
        <dbReference type="ARBA" id="ARBA00023186"/>
    </source>
</evidence>
<dbReference type="GO" id="GO:0005524">
    <property type="term" value="F:ATP binding"/>
    <property type="evidence" value="ECO:0007669"/>
    <property type="project" value="UniProtKB-KW"/>
</dbReference>
<dbReference type="Pfam" id="PF00118">
    <property type="entry name" value="Cpn60_TCP1"/>
    <property type="match status" value="1"/>
</dbReference>
<gene>
    <name evidence="14" type="ORF">E5288_WYG011833</name>
</gene>
<dbReference type="InterPro" id="IPR027413">
    <property type="entry name" value="GROEL-like_equatorial_sf"/>
</dbReference>
<reference evidence="14" key="1">
    <citation type="submission" date="2019-10" db="EMBL/GenBank/DDBJ databases">
        <title>The sequence and de novo assembly of the wild yak genome.</title>
        <authorList>
            <person name="Liu Y."/>
        </authorList>
    </citation>
    <scope>NUCLEOTIDE SEQUENCE [LARGE SCALE GENOMIC DNA]</scope>
    <source>
        <strain evidence="14">WY2019</strain>
    </source>
</reference>
<dbReference type="Pfam" id="PF10595">
    <property type="entry name" value="FAM161A_B"/>
    <property type="match status" value="1"/>
</dbReference>
<evidence type="ECO:0000256" key="5">
    <source>
        <dbReference type="ARBA" id="ARBA00022741"/>
    </source>
</evidence>
<accession>A0A6B0RUQ3</accession>
<dbReference type="InterPro" id="IPR002194">
    <property type="entry name" value="Chaperonin_TCP-1_CS"/>
</dbReference>
<protein>
    <recommendedName>
        <fullName evidence="3 11">T-complex protein 1 subunit delta</fullName>
    </recommendedName>
</protein>
<evidence type="ECO:0000256" key="13">
    <source>
        <dbReference type="SAM" id="MobiDB-lite"/>
    </source>
</evidence>
<keyword evidence="6 10" id="KW-0067">ATP-binding</keyword>
<dbReference type="GO" id="GO:0140662">
    <property type="term" value="F:ATP-dependent protein folding chaperone"/>
    <property type="evidence" value="ECO:0007669"/>
    <property type="project" value="InterPro"/>
</dbReference>
<feature type="region of interest" description="Disordered" evidence="13">
    <location>
        <begin position="977"/>
        <end position="1014"/>
    </location>
</feature>
<dbReference type="Gene3D" id="1.10.560.10">
    <property type="entry name" value="GroEL-like equatorial domain"/>
    <property type="match status" value="1"/>
</dbReference>
<evidence type="ECO:0000256" key="9">
    <source>
        <dbReference type="ARBA" id="ARBA00093522"/>
    </source>
</evidence>
<dbReference type="InterPro" id="IPR027409">
    <property type="entry name" value="GroEL-like_apical_dom_sf"/>
</dbReference>
<evidence type="ECO:0000256" key="12">
    <source>
        <dbReference type="SAM" id="Coils"/>
    </source>
</evidence>
<dbReference type="NCBIfam" id="NF041082">
    <property type="entry name" value="thermosome_alpha"/>
    <property type="match status" value="1"/>
</dbReference>
<proteinExistence type="inferred from homology"/>
<organism evidence="14 15">
    <name type="scientific">Bos mutus</name>
    <name type="common">wild yak</name>
    <dbReference type="NCBI Taxonomy" id="72004"/>
    <lineage>
        <taxon>Eukaryota</taxon>
        <taxon>Metazoa</taxon>
        <taxon>Chordata</taxon>
        <taxon>Craniata</taxon>
        <taxon>Vertebrata</taxon>
        <taxon>Euteleostomi</taxon>
        <taxon>Mammalia</taxon>
        <taxon>Eutheria</taxon>
        <taxon>Laurasiatheria</taxon>
        <taxon>Artiodactyla</taxon>
        <taxon>Ruminantia</taxon>
        <taxon>Pecora</taxon>
        <taxon>Bovidae</taxon>
        <taxon>Bovinae</taxon>
        <taxon>Bos</taxon>
    </lineage>
</organism>
<evidence type="ECO:0000256" key="8">
    <source>
        <dbReference type="ARBA" id="ARBA00049360"/>
    </source>
</evidence>
<dbReference type="InterPro" id="IPR012717">
    <property type="entry name" value="Chap_CCT_delta"/>
</dbReference>
<feature type="compositionally biased region" description="Basic and acidic residues" evidence="13">
    <location>
        <begin position="1004"/>
        <end position="1014"/>
    </location>
</feature>
<dbReference type="AlphaFoldDB" id="A0A6B0RUQ3"/>
<evidence type="ECO:0000256" key="4">
    <source>
        <dbReference type="ARBA" id="ARBA00022490"/>
    </source>
</evidence>